<name>A0A0S8GAS7_UNCW3</name>
<dbReference type="EMBL" id="LJUO01000111">
    <property type="protein sequence ID" value="KPK69824.1"/>
    <property type="molecule type" value="Genomic_DNA"/>
</dbReference>
<reference evidence="2 3" key="1">
    <citation type="journal article" date="2015" name="Microbiome">
        <title>Genomic resolution of linkages in carbon, nitrogen, and sulfur cycling among widespread estuary sediment bacteria.</title>
        <authorList>
            <person name="Baker B.J."/>
            <person name="Lazar C.S."/>
            <person name="Teske A.P."/>
            <person name="Dick G.J."/>
        </authorList>
    </citation>
    <scope>NUCLEOTIDE SEQUENCE [LARGE SCALE GENOMIC DNA]</scope>
    <source>
        <strain evidence="2">SM23_60</strain>
    </source>
</reference>
<feature type="transmembrane region" description="Helical" evidence="1">
    <location>
        <begin position="20"/>
        <end position="37"/>
    </location>
</feature>
<sequence length="60" mass="7405">MFDYGDCYSHHYDLVFHHHHRWYITVIIFFITAIDIFRTKTKTPWVEAHGALCNKYQNFR</sequence>
<organism evidence="2 3">
    <name type="scientific">candidate division WOR_3 bacterium SM23_60</name>
    <dbReference type="NCBI Taxonomy" id="1703780"/>
    <lineage>
        <taxon>Bacteria</taxon>
        <taxon>Bacteria division WOR-3</taxon>
    </lineage>
</organism>
<keyword evidence="1" id="KW-0472">Membrane</keyword>
<keyword evidence="1" id="KW-0812">Transmembrane</keyword>
<evidence type="ECO:0000256" key="1">
    <source>
        <dbReference type="SAM" id="Phobius"/>
    </source>
</evidence>
<keyword evidence="1" id="KW-1133">Transmembrane helix</keyword>
<evidence type="ECO:0000313" key="3">
    <source>
        <dbReference type="Proteomes" id="UP000051096"/>
    </source>
</evidence>
<dbReference type="AlphaFoldDB" id="A0A0S8GAS7"/>
<evidence type="ECO:0000313" key="2">
    <source>
        <dbReference type="EMBL" id="KPK69824.1"/>
    </source>
</evidence>
<proteinExistence type="predicted"/>
<accession>A0A0S8GAS7</accession>
<protein>
    <submittedName>
        <fullName evidence="2">Uncharacterized protein</fullName>
    </submittedName>
</protein>
<dbReference type="Proteomes" id="UP000051096">
    <property type="component" value="Unassembled WGS sequence"/>
</dbReference>
<gene>
    <name evidence="2" type="ORF">AMJ87_09885</name>
</gene>
<comment type="caution">
    <text evidence="2">The sequence shown here is derived from an EMBL/GenBank/DDBJ whole genome shotgun (WGS) entry which is preliminary data.</text>
</comment>